<name>A0ACC2UDD5_9FUNG</name>
<dbReference type="EMBL" id="QTSX02000805">
    <property type="protein sequence ID" value="KAJ9084809.1"/>
    <property type="molecule type" value="Genomic_DNA"/>
</dbReference>
<comment type="caution">
    <text evidence="1">The sequence shown here is derived from an EMBL/GenBank/DDBJ whole genome shotgun (WGS) entry which is preliminary data.</text>
</comment>
<gene>
    <name evidence="1" type="ORF">DSO57_1020374</name>
</gene>
<proteinExistence type="predicted"/>
<protein>
    <submittedName>
        <fullName evidence="1">Uncharacterized protein</fullName>
    </submittedName>
</protein>
<organism evidence="1 2">
    <name type="scientific">Entomophthora muscae</name>
    <dbReference type="NCBI Taxonomy" id="34485"/>
    <lineage>
        <taxon>Eukaryota</taxon>
        <taxon>Fungi</taxon>
        <taxon>Fungi incertae sedis</taxon>
        <taxon>Zoopagomycota</taxon>
        <taxon>Entomophthoromycotina</taxon>
        <taxon>Entomophthoromycetes</taxon>
        <taxon>Entomophthorales</taxon>
        <taxon>Entomophthoraceae</taxon>
        <taxon>Entomophthora</taxon>
    </lineage>
</organism>
<keyword evidence="2" id="KW-1185">Reference proteome</keyword>
<accession>A0ACC2UDD5</accession>
<sequence length="255" mass="28203">MSFPVVRYSKDDLYVERGVTPFCIDHALGQLDRRGAPDDAVPIQLQLLRTTAVALTKDARPASNPDFKKLLEKANGIQFAPFVAPTAEKRPKAMYVDRKTFSSSSMSRLLGMFAAQPKSKSFIQPPTEPPSDQLSAWLLTHQPGSRILSRKPWKKRYFVLGASSLVMFDSDHPAATPLDLIPISAKSIVCQIQFLGFPTIAIQSPNHPIVHLRAENPHAQAHYAEILTGAVSRSKFLIRKLPIVPQTPRSTLSAI</sequence>
<evidence type="ECO:0000313" key="2">
    <source>
        <dbReference type="Proteomes" id="UP001165960"/>
    </source>
</evidence>
<evidence type="ECO:0000313" key="1">
    <source>
        <dbReference type="EMBL" id="KAJ9084809.1"/>
    </source>
</evidence>
<reference evidence="1" key="1">
    <citation type="submission" date="2022-04" db="EMBL/GenBank/DDBJ databases">
        <title>Genome of the entomopathogenic fungus Entomophthora muscae.</title>
        <authorList>
            <person name="Elya C."/>
            <person name="Lovett B.R."/>
            <person name="Lee E."/>
            <person name="Macias A.M."/>
            <person name="Hajek A.E."/>
            <person name="De Bivort B.L."/>
            <person name="Kasson M.T."/>
            <person name="De Fine Licht H.H."/>
            <person name="Stajich J.E."/>
        </authorList>
    </citation>
    <scope>NUCLEOTIDE SEQUENCE</scope>
    <source>
        <strain evidence="1">Berkeley</strain>
    </source>
</reference>
<dbReference type="Proteomes" id="UP001165960">
    <property type="component" value="Unassembled WGS sequence"/>
</dbReference>